<dbReference type="GO" id="GO:0008270">
    <property type="term" value="F:zinc ion binding"/>
    <property type="evidence" value="ECO:0007669"/>
    <property type="project" value="UniProtKB-KW"/>
</dbReference>
<gene>
    <name evidence="9" type="ORF">MBM_06412</name>
</gene>
<evidence type="ECO:0000313" key="10">
    <source>
        <dbReference type="Proteomes" id="UP000006753"/>
    </source>
</evidence>
<dbReference type="InParanoid" id="K1WQF4"/>
<evidence type="ECO:0000256" key="2">
    <source>
        <dbReference type="ARBA" id="ARBA00022723"/>
    </source>
</evidence>
<evidence type="ECO:0000256" key="4">
    <source>
        <dbReference type="ARBA" id="ARBA00022833"/>
    </source>
</evidence>
<dbReference type="InterPro" id="IPR013909">
    <property type="entry name" value="NuBaID_C"/>
</dbReference>
<evidence type="ECO:0000259" key="8">
    <source>
        <dbReference type="Pfam" id="PF08600"/>
    </source>
</evidence>
<comment type="subcellular location">
    <subcellularLocation>
        <location evidence="1">Nucleus</location>
    </subcellularLocation>
</comment>
<name>K1WQF4_MARBU</name>
<dbReference type="SUPFAM" id="SSF57924">
    <property type="entry name" value="Inhibitor of apoptosis (IAP) repeat"/>
    <property type="match status" value="1"/>
</dbReference>
<keyword evidence="3" id="KW-0863">Zinc-finger</keyword>
<keyword evidence="10" id="KW-1185">Reference proteome</keyword>
<dbReference type="PANTHER" id="PTHR15835">
    <property type="entry name" value="NUCLEAR-INTERACTING PARTNER OF ALK"/>
    <property type="match status" value="1"/>
</dbReference>
<sequence>MFNTQAPAAQSHRRKEQPSIHYPTPTMNVTKRKFNALLNGIGNKSTISLSKEVNNSEVDVDLSTTNDAQSKKRRISNPKRVSNSISSSLMNTARATIMNHKKSASMAHPVASTEPPKYAPWDREEFLKRLKSFSNITEWTPKPERVNEVEWAKRGWVCQKRERVRCCLCNVEILVKLNKKVVDGKEVDVLVADNIEAALADKYVELIITSHDESCLWRKRGCDDTIFKLPLNHAPTTIEALSKRYQELLQRSEHLPYLFNMRPPPELDLELVLSYLPPAFFSNPPSTGNTSSASADINKVAFLMALAGWQGYVHERLGDQPASASCHACFRVLGFWIFKSKELNEAGEEVRGAAMNCLDIRKQHRNYCPWSNPASQNGKNPAKSSTSTMAGWEIVVRILKNDHYLRTSKDAQAGKPRPSPKAVVACEAAPAEIDDEDAKSIRDEKDKERWAKLRRVKSLFDTKKRGRSNTAGKSAGA</sequence>
<dbReference type="OMA" id="HLDYCPW"/>
<dbReference type="OrthoDB" id="2592092at2759"/>
<reference evidence="9 10" key="1">
    <citation type="journal article" date="2012" name="BMC Genomics">
        <title>Sequencing the genome of Marssonina brunnea reveals fungus-poplar co-evolution.</title>
        <authorList>
            <person name="Zhu S."/>
            <person name="Cao Y.-Z."/>
            <person name="Jiang C."/>
            <person name="Tan B.-Y."/>
            <person name="Wang Z."/>
            <person name="Feng S."/>
            <person name="Zhang L."/>
            <person name="Su X.-H."/>
            <person name="Brejova B."/>
            <person name="Vinar T."/>
            <person name="Xu M."/>
            <person name="Wang M.-X."/>
            <person name="Zhang S.-G."/>
            <person name="Huang M.-R."/>
            <person name="Wu R."/>
            <person name="Zhou Y."/>
        </authorList>
    </citation>
    <scope>NUCLEOTIDE SEQUENCE [LARGE SCALE GENOMIC DNA]</scope>
    <source>
        <strain evidence="9 10">MB_m1</strain>
    </source>
</reference>
<accession>K1WQF4</accession>
<dbReference type="eggNOG" id="KOG4765">
    <property type="taxonomic scope" value="Eukaryota"/>
</dbReference>
<evidence type="ECO:0000256" key="5">
    <source>
        <dbReference type="ARBA" id="ARBA00023242"/>
    </source>
</evidence>
<keyword evidence="5" id="KW-0539">Nucleus</keyword>
<evidence type="ECO:0000313" key="9">
    <source>
        <dbReference type="EMBL" id="EKD15196.1"/>
    </source>
</evidence>
<proteinExistence type="predicted"/>
<evidence type="ECO:0000256" key="3">
    <source>
        <dbReference type="ARBA" id="ARBA00022771"/>
    </source>
</evidence>
<dbReference type="PANTHER" id="PTHR15835:SF6">
    <property type="entry name" value="ZINC FINGER C3HC-TYPE PROTEIN 1"/>
    <property type="match status" value="1"/>
</dbReference>
<dbReference type="STRING" id="1072389.K1WQF4"/>
<evidence type="ECO:0000256" key="1">
    <source>
        <dbReference type="ARBA" id="ARBA00004123"/>
    </source>
</evidence>
<keyword evidence="2" id="KW-0479">Metal-binding</keyword>
<evidence type="ECO:0000256" key="6">
    <source>
        <dbReference type="SAM" id="MobiDB-lite"/>
    </source>
</evidence>
<feature type="region of interest" description="Disordered" evidence="6">
    <location>
        <begin position="1"/>
        <end position="26"/>
    </location>
</feature>
<dbReference type="InterPro" id="IPR012935">
    <property type="entry name" value="NuBaID_N"/>
</dbReference>
<dbReference type="Pfam" id="PF08600">
    <property type="entry name" value="NuBaID_C"/>
    <property type="match status" value="1"/>
</dbReference>
<dbReference type="KEGG" id="mbe:MBM_06412"/>
<dbReference type="Pfam" id="PF07967">
    <property type="entry name" value="zf-C3HC"/>
    <property type="match status" value="1"/>
</dbReference>
<dbReference type="GO" id="GO:0005634">
    <property type="term" value="C:nucleus"/>
    <property type="evidence" value="ECO:0007669"/>
    <property type="project" value="UniProtKB-SubCell"/>
</dbReference>
<dbReference type="HOGENOM" id="CLU_031412_0_0_1"/>
<dbReference type="Proteomes" id="UP000006753">
    <property type="component" value="Unassembled WGS sequence"/>
</dbReference>
<feature type="region of interest" description="Disordered" evidence="6">
    <location>
        <begin position="62"/>
        <end position="84"/>
    </location>
</feature>
<organism evidence="9 10">
    <name type="scientific">Marssonina brunnea f. sp. multigermtubi (strain MB_m1)</name>
    <name type="common">Marssonina leaf spot fungus</name>
    <dbReference type="NCBI Taxonomy" id="1072389"/>
    <lineage>
        <taxon>Eukaryota</taxon>
        <taxon>Fungi</taxon>
        <taxon>Dikarya</taxon>
        <taxon>Ascomycota</taxon>
        <taxon>Pezizomycotina</taxon>
        <taxon>Leotiomycetes</taxon>
        <taxon>Helotiales</taxon>
        <taxon>Drepanopezizaceae</taxon>
        <taxon>Drepanopeziza</taxon>
    </lineage>
</organism>
<feature type="domain" description="C3HC-type" evidence="7">
    <location>
        <begin position="120"/>
        <end position="258"/>
    </location>
</feature>
<dbReference type="AlphaFoldDB" id="K1WQF4"/>
<dbReference type="GeneID" id="18762347"/>
<dbReference type="EMBL" id="JH921442">
    <property type="protein sequence ID" value="EKD15196.1"/>
    <property type="molecule type" value="Genomic_DNA"/>
</dbReference>
<keyword evidence="4" id="KW-0862">Zinc</keyword>
<feature type="domain" description="NuBaID C-terminal" evidence="8">
    <location>
        <begin position="301"/>
        <end position="406"/>
    </location>
</feature>
<protein>
    <submittedName>
        <fullName evidence="9">C3HC zink finger domain-containing protein</fullName>
    </submittedName>
</protein>
<evidence type="ECO:0000259" key="7">
    <source>
        <dbReference type="Pfam" id="PF07967"/>
    </source>
</evidence>